<dbReference type="GO" id="GO:0007265">
    <property type="term" value="P:Ras protein signal transduction"/>
    <property type="evidence" value="ECO:0007669"/>
    <property type="project" value="TreeGrafter"/>
</dbReference>
<evidence type="ECO:0000313" key="7">
    <source>
        <dbReference type="EMBL" id="ELR19282.1"/>
    </source>
</evidence>
<dbReference type="SUPFAM" id="SSF48366">
    <property type="entry name" value="Ras GEF"/>
    <property type="match status" value="1"/>
</dbReference>
<name>L8H238_ACACF</name>
<organism evidence="7 8">
    <name type="scientific">Acanthamoeba castellanii (strain ATCC 30010 / Neff)</name>
    <dbReference type="NCBI Taxonomy" id="1257118"/>
    <lineage>
        <taxon>Eukaryota</taxon>
        <taxon>Amoebozoa</taxon>
        <taxon>Discosea</taxon>
        <taxon>Longamoebia</taxon>
        <taxon>Centramoebida</taxon>
        <taxon>Acanthamoebidae</taxon>
        <taxon>Acanthamoeba</taxon>
    </lineage>
</organism>
<dbReference type="Gene3D" id="1.10.150.50">
    <property type="entry name" value="Transcription Factor, Ets-1"/>
    <property type="match status" value="1"/>
</dbReference>
<evidence type="ECO:0000256" key="3">
    <source>
        <dbReference type="SAM" id="MobiDB-lite"/>
    </source>
</evidence>
<evidence type="ECO:0000259" key="5">
    <source>
        <dbReference type="PROSITE" id="PS50105"/>
    </source>
</evidence>
<dbReference type="KEGG" id="acan:ACA1_264560"/>
<dbReference type="Gene3D" id="1.10.840.10">
    <property type="entry name" value="Ras guanine-nucleotide exchange factors catalytic domain"/>
    <property type="match status" value="1"/>
</dbReference>
<dbReference type="PROSITE" id="PS50105">
    <property type="entry name" value="SAM_DOMAIN"/>
    <property type="match status" value="1"/>
</dbReference>
<dbReference type="OrthoDB" id="546434at2759"/>
<dbReference type="InterPro" id="IPR013761">
    <property type="entry name" value="SAM/pointed_sf"/>
</dbReference>
<dbReference type="VEuPathDB" id="AmoebaDB:ACA1_264560"/>
<dbReference type="GeneID" id="14920059"/>
<dbReference type="AlphaFoldDB" id="L8H238"/>
<protein>
    <submittedName>
        <fullName evidence="7">RasGEF domain containing protein</fullName>
    </submittedName>
</protein>
<gene>
    <name evidence="7" type="ORF">ACA1_264560</name>
</gene>
<evidence type="ECO:0000313" key="8">
    <source>
        <dbReference type="Proteomes" id="UP000011083"/>
    </source>
</evidence>
<dbReference type="PROSITE" id="PS50009">
    <property type="entry name" value="RASGEF_CAT"/>
    <property type="match status" value="1"/>
</dbReference>
<dbReference type="InterPro" id="IPR023578">
    <property type="entry name" value="Ras_GEF_dom_sf"/>
</dbReference>
<keyword evidence="8" id="KW-1185">Reference proteome</keyword>
<feature type="region of interest" description="Disordered" evidence="3">
    <location>
        <begin position="561"/>
        <end position="679"/>
    </location>
</feature>
<evidence type="ECO:0000259" key="4">
    <source>
        <dbReference type="PROSITE" id="PS50009"/>
    </source>
</evidence>
<dbReference type="InterPro" id="IPR001660">
    <property type="entry name" value="SAM"/>
</dbReference>
<feature type="compositionally biased region" description="Low complexity" evidence="3">
    <location>
        <begin position="576"/>
        <end position="601"/>
    </location>
</feature>
<accession>L8H238</accession>
<feature type="domain" description="Ras-GEF" evidence="4">
    <location>
        <begin position="135"/>
        <end position="371"/>
    </location>
</feature>
<reference evidence="7 8" key="1">
    <citation type="journal article" date="2013" name="Genome Biol.">
        <title>Genome of Acanthamoeba castellanii highlights extensive lateral gene transfer and early evolution of tyrosine kinase signaling.</title>
        <authorList>
            <person name="Clarke M."/>
            <person name="Lohan A.J."/>
            <person name="Liu B."/>
            <person name="Lagkouvardos I."/>
            <person name="Roy S."/>
            <person name="Zafar N."/>
            <person name="Bertelli C."/>
            <person name="Schilde C."/>
            <person name="Kianianmomeni A."/>
            <person name="Burglin T.R."/>
            <person name="Frech C."/>
            <person name="Turcotte B."/>
            <person name="Kopec K.O."/>
            <person name="Synnott J.M."/>
            <person name="Choo C."/>
            <person name="Paponov I."/>
            <person name="Finkler A."/>
            <person name="Soon Heng Tan C."/>
            <person name="Hutchins A.P."/>
            <person name="Weinmeier T."/>
            <person name="Rattei T."/>
            <person name="Chu J.S."/>
            <person name="Gimenez G."/>
            <person name="Irimia M."/>
            <person name="Rigden D.J."/>
            <person name="Fitzpatrick D.A."/>
            <person name="Lorenzo-Morales J."/>
            <person name="Bateman A."/>
            <person name="Chiu C.H."/>
            <person name="Tang P."/>
            <person name="Hegemann P."/>
            <person name="Fromm H."/>
            <person name="Raoult D."/>
            <person name="Greub G."/>
            <person name="Miranda-Saavedra D."/>
            <person name="Chen N."/>
            <person name="Nash P."/>
            <person name="Ginger M.L."/>
            <person name="Horn M."/>
            <person name="Schaap P."/>
            <person name="Caler L."/>
            <person name="Loftus B."/>
        </authorList>
    </citation>
    <scope>NUCLEOTIDE SEQUENCE [LARGE SCALE GENOMIC DNA]</scope>
    <source>
        <strain evidence="7 8">Neff</strain>
    </source>
</reference>
<evidence type="ECO:0000259" key="6">
    <source>
        <dbReference type="PROSITE" id="PS50212"/>
    </source>
</evidence>
<feature type="compositionally biased region" description="Low complexity" evidence="3">
    <location>
        <begin position="652"/>
        <end position="661"/>
    </location>
</feature>
<dbReference type="GO" id="GO:0005886">
    <property type="term" value="C:plasma membrane"/>
    <property type="evidence" value="ECO:0007669"/>
    <property type="project" value="TreeGrafter"/>
</dbReference>
<dbReference type="Gene3D" id="1.20.870.10">
    <property type="entry name" value="Son of sevenless (SoS) protein Chain: S domain 1"/>
    <property type="match status" value="1"/>
</dbReference>
<dbReference type="PANTHER" id="PTHR23113">
    <property type="entry name" value="GUANINE NUCLEOTIDE EXCHANGE FACTOR"/>
    <property type="match status" value="1"/>
</dbReference>
<feature type="compositionally biased region" description="Basic residues" evidence="3">
    <location>
        <begin position="619"/>
        <end position="631"/>
    </location>
</feature>
<dbReference type="SMART" id="SM00454">
    <property type="entry name" value="SAM"/>
    <property type="match status" value="1"/>
</dbReference>
<dbReference type="Pfam" id="PF00617">
    <property type="entry name" value="RasGEF"/>
    <property type="match status" value="1"/>
</dbReference>
<dbReference type="SUPFAM" id="SSF47769">
    <property type="entry name" value="SAM/Pointed domain"/>
    <property type="match status" value="1"/>
</dbReference>
<dbReference type="Pfam" id="PF07647">
    <property type="entry name" value="SAM_2"/>
    <property type="match status" value="1"/>
</dbReference>
<dbReference type="GO" id="GO:0005085">
    <property type="term" value="F:guanyl-nucleotide exchange factor activity"/>
    <property type="evidence" value="ECO:0007669"/>
    <property type="project" value="UniProtKB-KW"/>
</dbReference>
<dbReference type="STRING" id="1257118.L8H238"/>
<dbReference type="PANTHER" id="PTHR23113:SF368">
    <property type="entry name" value="CELL DIVISION CONTROL PROTEIN 25"/>
    <property type="match status" value="1"/>
</dbReference>
<dbReference type="InterPro" id="IPR000651">
    <property type="entry name" value="Ras-like_Gua-exchang_fac_N"/>
</dbReference>
<proteinExistence type="predicted"/>
<dbReference type="PROSITE" id="PS50212">
    <property type="entry name" value="RASGEF_NTER"/>
    <property type="match status" value="1"/>
</dbReference>
<feature type="domain" description="N-terminal Ras-GEF" evidence="6">
    <location>
        <begin position="1"/>
        <end position="120"/>
    </location>
</feature>
<feature type="domain" description="SAM" evidence="5">
    <location>
        <begin position="490"/>
        <end position="553"/>
    </location>
</feature>
<evidence type="ECO:0000256" key="2">
    <source>
        <dbReference type="PROSITE-ProRule" id="PRU00168"/>
    </source>
</evidence>
<dbReference type="InterPro" id="IPR008937">
    <property type="entry name" value="Ras-like_GEF"/>
</dbReference>
<dbReference type="Proteomes" id="UP000011083">
    <property type="component" value="Unassembled WGS sequence"/>
</dbReference>
<evidence type="ECO:0000256" key="1">
    <source>
        <dbReference type="ARBA" id="ARBA00022658"/>
    </source>
</evidence>
<dbReference type="InterPro" id="IPR036964">
    <property type="entry name" value="RASGEF_cat_dom_sf"/>
</dbReference>
<dbReference type="SMART" id="SM00147">
    <property type="entry name" value="RasGEF"/>
    <property type="match status" value="1"/>
</dbReference>
<dbReference type="RefSeq" id="XP_004341367.1">
    <property type="nucleotide sequence ID" value="XM_004341319.1"/>
</dbReference>
<dbReference type="InterPro" id="IPR001895">
    <property type="entry name" value="RASGEF_cat_dom"/>
</dbReference>
<dbReference type="EMBL" id="KB007933">
    <property type="protein sequence ID" value="ELR19282.1"/>
    <property type="molecule type" value="Genomic_DNA"/>
</dbReference>
<keyword evidence="1 2" id="KW-0344">Guanine-nucleotide releasing factor</keyword>
<feature type="compositionally biased region" description="Low complexity" evidence="3">
    <location>
        <begin position="668"/>
        <end position="679"/>
    </location>
</feature>
<sequence>MAYRGLFVSLVDSVLRANDPEKQKLFFVTYPQYGTPYDLLNTLQESLKANEHKDDGPAFMNLVGAFLQRWVENCPDDFENDKRLGEDLLSFAREKLSAGITNHLKLKYLRCVAGPTPRAAKQDAAVVSTPFSSVRSKDIACYLTLIDWRYFSAIRATELFDNAWQKPNKNELAPNITALAQRFNTISLWLAESVIDSYERNAHTAVVEKIIEVLKELFKMNNFSSGMAVLSALNNSSVQRLRNLWTAVRKEHRDLVNHFELFMGMTDNFKNYRRHLRKLQQATSDMTRANRKTPLIPFLALFLRDITFIRDGNSDTKDYQINMEKIELQEWQRTPFTLNFTRDEAYYKFFEQLVAPTEDQLFRRSQKLQPGTLENVFSAISTPPETLPQQKSEEDTISLGSYVDIRADKLLFNCEYSEVLTEDLSVGEAEDLLRDAGMDNIIDFELDKVQGMLEPSSPQRYLRYLSSESPKLSDSGSFISAVQNVDINTWQFEDVADWLRRVYLSNYIAAFAAAQVDGPQLLQVDHKLLSTFGISSFKDRKMVLTLIEKLKADHGIAVPSRTPSECAVTEPKDVMSEASTASASDATSTAATSGCSSSILSRSRKDSEENDQQVDDIRKRKKRITKSKKGKKTTDVQTERVGQSAEAEPAVPSLDTTTDATPSPPPTTTTTAPTRRPSSLFRNFSKSAVGAAPEAGSAPQVDIGALGGATLVICCEHDKWDCGKLGPVSYDKLVQLILERHGHIFASASEVGVVCAGLKKKGVSVRNDKDLRKVKILTKERNEKIVVFNATKRH</sequence>